<reference evidence="2 3" key="1">
    <citation type="submission" date="2021-05" db="EMBL/GenBank/DDBJ databases">
        <title>Comparative genomic studies on the polysaccharide-degrading batcterial strains of the Flammeovirga genus.</title>
        <authorList>
            <person name="Zewei F."/>
            <person name="Zheng Z."/>
            <person name="Yu L."/>
            <person name="Ruyue G."/>
            <person name="Yanhong M."/>
            <person name="Yuanyuan C."/>
            <person name="Jingyan G."/>
            <person name="Wenjun H."/>
        </authorList>
    </citation>
    <scope>NUCLEOTIDE SEQUENCE [LARGE SCALE GENOMIC DNA]</scope>
    <source>
        <strain evidence="2 3">YS10</strain>
    </source>
</reference>
<dbReference type="GO" id="GO:0016757">
    <property type="term" value="F:glycosyltransferase activity"/>
    <property type="evidence" value="ECO:0007669"/>
    <property type="project" value="UniProtKB-KW"/>
</dbReference>
<sequence>MKVIFPIFAFYPAQLGGPCNTIYWQAKNLIKKNIRCLVITRNIGIEQYDIKFNTSVNIDDIETYFNHESKFIPVRSIYRLFTEIQKKDIIHLSSFFLPITIPSIIIAKINGNKIIISPRGELSPNAIKYKSIYKLFYLNFIKIISSGIYFHSTSNQETFDIKKYFNKNIIKQLPNYIELENKINQPVSNNLLFIGRIHPIKAIENLISAISLTTIFKEKDFKLLITGPIEDFDYYHSLKALIIDLNLSNSVKFLDPVKGIEKKNLYASSYLTILPSHSENFGNVVVESLNMGTPVIASLGTPWKILNQNNAGLHVKNSPKALSEAIDSILKLKEEDYQEMRVNSINLVENEFSIQKNINKWESFYKEINDEKDR</sequence>
<dbReference type="PANTHER" id="PTHR12526">
    <property type="entry name" value="GLYCOSYLTRANSFERASE"/>
    <property type="match status" value="1"/>
</dbReference>
<dbReference type="Proteomes" id="UP000682802">
    <property type="component" value="Chromosome 1"/>
</dbReference>
<evidence type="ECO:0000313" key="2">
    <source>
        <dbReference type="EMBL" id="QWG08480.1"/>
    </source>
</evidence>
<keyword evidence="3" id="KW-1185">Reference proteome</keyword>
<keyword evidence="2" id="KW-0328">Glycosyltransferase</keyword>
<organism evidence="2 3">
    <name type="scientific">Flammeovirga kamogawensis</name>
    <dbReference type="NCBI Taxonomy" id="373891"/>
    <lineage>
        <taxon>Bacteria</taxon>
        <taxon>Pseudomonadati</taxon>
        <taxon>Bacteroidota</taxon>
        <taxon>Cytophagia</taxon>
        <taxon>Cytophagales</taxon>
        <taxon>Flammeovirgaceae</taxon>
        <taxon>Flammeovirga</taxon>
    </lineage>
</organism>
<dbReference type="SUPFAM" id="SSF53756">
    <property type="entry name" value="UDP-Glycosyltransferase/glycogen phosphorylase"/>
    <property type="match status" value="1"/>
</dbReference>
<evidence type="ECO:0000259" key="1">
    <source>
        <dbReference type="Pfam" id="PF00534"/>
    </source>
</evidence>
<name>A0ABX8GZV8_9BACT</name>
<protein>
    <submittedName>
        <fullName evidence="2">Glycosyltransferase</fullName>
        <ecNumber evidence="2">2.4.-.-</ecNumber>
    </submittedName>
</protein>
<dbReference type="RefSeq" id="WP_144072396.1">
    <property type="nucleotide sequence ID" value="NZ_CP076128.1"/>
</dbReference>
<dbReference type="PANTHER" id="PTHR12526:SF637">
    <property type="entry name" value="GLYCOSYLTRANSFERASE EPSF-RELATED"/>
    <property type="match status" value="1"/>
</dbReference>
<proteinExistence type="predicted"/>
<evidence type="ECO:0000313" key="3">
    <source>
        <dbReference type="Proteomes" id="UP000682802"/>
    </source>
</evidence>
<dbReference type="Gene3D" id="3.40.50.2000">
    <property type="entry name" value="Glycogen Phosphorylase B"/>
    <property type="match status" value="2"/>
</dbReference>
<dbReference type="EC" id="2.4.-.-" evidence="2"/>
<keyword evidence="2" id="KW-0808">Transferase</keyword>
<gene>
    <name evidence="2" type="ORF">KM029_05955</name>
</gene>
<dbReference type="InterPro" id="IPR001296">
    <property type="entry name" value="Glyco_trans_1"/>
</dbReference>
<dbReference type="EMBL" id="CP076128">
    <property type="protein sequence ID" value="QWG08480.1"/>
    <property type="molecule type" value="Genomic_DNA"/>
</dbReference>
<dbReference type="Pfam" id="PF00534">
    <property type="entry name" value="Glycos_transf_1"/>
    <property type="match status" value="1"/>
</dbReference>
<feature type="domain" description="Glycosyl transferase family 1" evidence="1">
    <location>
        <begin position="189"/>
        <end position="341"/>
    </location>
</feature>
<accession>A0ABX8GZV8</accession>